<evidence type="ECO:0000313" key="4">
    <source>
        <dbReference type="Proteomes" id="UP001224418"/>
    </source>
</evidence>
<keyword evidence="1" id="KW-0808">Transferase</keyword>
<comment type="caution">
    <text evidence="3">The sequence shown here is derived from an EMBL/GenBank/DDBJ whole genome shotgun (WGS) entry which is preliminary data.</text>
</comment>
<dbReference type="PANTHER" id="PTHR43686">
    <property type="entry name" value="SULFURTRANSFERASE-RELATED"/>
    <property type="match status" value="1"/>
</dbReference>
<dbReference type="InterPro" id="IPR011063">
    <property type="entry name" value="TilS/TtcA_N"/>
</dbReference>
<dbReference type="InterPro" id="IPR014729">
    <property type="entry name" value="Rossmann-like_a/b/a_fold"/>
</dbReference>
<dbReference type="CDD" id="cd24138">
    <property type="entry name" value="TtcA-like"/>
    <property type="match status" value="1"/>
</dbReference>
<dbReference type="InterPro" id="IPR035107">
    <property type="entry name" value="tRNA_thiolation_TtcA_Ctu1"/>
</dbReference>
<evidence type="ECO:0000259" key="2">
    <source>
        <dbReference type="Pfam" id="PF01171"/>
    </source>
</evidence>
<accession>A0ABU0JTD8</accession>
<gene>
    <name evidence="3" type="ORF">QOZ93_002113</name>
</gene>
<evidence type="ECO:0000313" key="3">
    <source>
        <dbReference type="EMBL" id="MDQ0480365.1"/>
    </source>
</evidence>
<dbReference type="Proteomes" id="UP001224418">
    <property type="component" value="Unassembled WGS sequence"/>
</dbReference>
<feature type="domain" description="tRNA(Ile)-lysidine/2-thiocytidine synthase N-terminal" evidence="2">
    <location>
        <begin position="25"/>
        <end position="194"/>
    </location>
</feature>
<dbReference type="Pfam" id="PF01171">
    <property type="entry name" value="ATP_bind_3"/>
    <property type="match status" value="1"/>
</dbReference>
<name>A0ABU0JTD8_HATLI</name>
<proteinExistence type="predicted"/>
<dbReference type="PIRSF" id="PIRSF004976">
    <property type="entry name" value="ATPase_YdaO"/>
    <property type="match status" value="1"/>
</dbReference>
<dbReference type="Gene3D" id="3.40.50.620">
    <property type="entry name" value="HUPs"/>
    <property type="match status" value="1"/>
</dbReference>
<organism evidence="3 4">
    <name type="scientific">Hathewaya limosa</name>
    <name type="common">Clostridium limosum</name>
    <dbReference type="NCBI Taxonomy" id="1536"/>
    <lineage>
        <taxon>Bacteria</taxon>
        <taxon>Bacillati</taxon>
        <taxon>Bacillota</taxon>
        <taxon>Clostridia</taxon>
        <taxon>Eubacteriales</taxon>
        <taxon>Clostridiaceae</taxon>
        <taxon>Hathewaya</taxon>
    </lineage>
</organism>
<protein>
    <submittedName>
        <fullName evidence="3">tRNA(Ile)-lysidine synthetase-like protein</fullName>
    </submittedName>
</protein>
<sequence>MKFQKLLGKTRKAINDFNLIEDGDKIAVGLSGGKDSLTLLHLLKNYQKFSPEKFELVAITVNPGTGIDFSSLNKLCKDINIPFYEVKTRIKEIVFDVKKEKNPCSLCANLRRGALNDMAEKLGCTKVALGHHKDDALETLMLSLCYEGRINCFSPKSYMKQNKLKLIRPMVYIEEHEIKNLVKNYNFPIIKNPCPADGYTKREDMKNLIYKLNQDIPGFKKSLFSSLNNAEQLFIWDIERIKQE</sequence>
<keyword evidence="4" id="KW-1185">Reference proteome</keyword>
<dbReference type="SUPFAM" id="SSF52402">
    <property type="entry name" value="Adenine nucleotide alpha hydrolases-like"/>
    <property type="match status" value="1"/>
</dbReference>
<dbReference type="PANTHER" id="PTHR43686:SF1">
    <property type="entry name" value="AMINOTRAN_5 DOMAIN-CONTAINING PROTEIN"/>
    <property type="match status" value="1"/>
</dbReference>
<dbReference type="EMBL" id="JAUSWN010000018">
    <property type="protein sequence ID" value="MDQ0480365.1"/>
    <property type="molecule type" value="Genomic_DNA"/>
</dbReference>
<reference evidence="3 4" key="1">
    <citation type="submission" date="2023-07" db="EMBL/GenBank/DDBJ databases">
        <title>Genomic Encyclopedia of Type Strains, Phase IV (KMG-IV): sequencing the most valuable type-strain genomes for metagenomic binning, comparative biology and taxonomic classification.</title>
        <authorList>
            <person name="Goeker M."/>
        </authorList>
    </citation>
    <scope>NUCLEOTIDE SEQUENCE [LARGE SCALE GENOMIC DNA]</scope>
    <source>
        <strain evidence="3 4">DSM 1400</strain>
    </source>
</reference>
<dbReference type="RefSeq" id="WP_307356314.1">
    <property type="nucleotide sequence ID" value="NZ_BAAACJ010000031.1"/>
</dbReference>
<evidence type="ECO:0000256" key="1">
    <source>
        <dbReference type="ARBA" id="ARBA00022679"/>
    </source>
</evidence>